<protein>
    <submittedName>
        <fullName evidence="7">Sarcosine oxidase subunit alpha family protein</fullName>
    </submittedName>
</protein>
<dbReference type="GO" id="GO:0005829">
    <property type="term" value="C:cytosol"/>
    <property type="evidence" value="ECO:0007669"/>
    <property type="project" value="TreeGrafter"/>
</dbReference>
<dbReference type="OrthoDB" id="5287468at2"/>
<dbReference type="PIRSF" id="PIRSF037980">
    <property type="entry name" value="SoxA"/>
    <property type="match status" value="1"/>
</dbReference>
<comment type="caution">
    <text evidence="7">The sequence shown here is derived from an EMBL/GenBank/DDBJ whole genome shotgun (WGS) entry which is preliminary data.</text>
</comment>
<evidence type="ECO:0000259" key="4">
    <source>
        <dbReference type="Pfam" id="PF07992"/>
    </source>
</evidence>
<keyword evidence="8" id="KW-1185">Reference proteome</keyword>
<evidence type="ECO:0000256" key="1">
    <source>
        <dbReference type="ARBA" id="ARBA00008609"/>
    </source>
</evidence>
<dbReference type="PRINTS" id="PR00368">
    <property type="entry name" value="FADPNR"/>
</dbReference>
<dbReference type="Pfam" id="PF17806">
    <property type="entry name" value="SO_alpha_A3"/>
    <property type="match status" value="1"/>
</dbReference>
<keyword evidence="2" id="KW-0560">Oxidoreductase</keyword>
<evidence type="ECO:0000256" key="2">
    <source>
        <dbReference type="ARBA" id="ARBA00023002"/>
    </source>
</evidence>
<gene>
    <name evidence="7" type="ORF">C5750_02515</name>
</gene>
<dbReference type="InterPro" id="IPR023753">
    <property type="entry name" value="FAD/NAD-binding_dom"/>
</dbReference>
<evidence type="ECO:0000259" key="5">
    <source>
        <dbReference type="Pfam" id="PF08669"/>
    </source>
</evidence>
<dbReference type="EMBL" id="PVBT01000001">
    <property type="protein sequence ID" value="PRD58035.1"/>
    <property type="molecule type" value="Genomic_DNA"/>
</dbReference>
<dbReference type="NCBIfam" id="TIGR01372">
    <property type="entry name" value="soxA"/>
    <property type="match status" value="1"/>
</dbReference>
<feature type="domain" description="FAD/NAD(P)-binding" evidence="4">
    <location>
        <begin position="176"/>
        <end position="438"/>
    </location>
</feature>
<name>A0A2S9JXG3_9HYPH</name>
<evidence type="ECO:0000313" key="8">
    <source>
        <dbReference type="Proteomes" id="UP000238563"/>
    </source>
</evidence>
<feature type="domain" description="SoxA A3" evidence="6">
    <location>
        <begin position="516"/>
        <end position="599"/>
    </location>
</feature>
<dbReference type="InterPro" id="IPR042204">
    <property type="entry name" value="2Fe-2S-bd_N"/>
</dbReference>
<evidence type="ECO:0000313" key="7">
    <source>
        <dbReference type="EMBL" id="PRD58035.1"/>
    </source>
</evidence>
<organism evidence="7 8">
    <name type="scientific">Phyllobacterium myrsinacearum</name>
    <dbReference type="NCBI Taxonomy" id="28101"/>
    <lineage>
        <taxon>Bacteria</taxon>
        <taxon>Pseudomonadati</taxon>
        <taxon>Pseudomonadota</taxon>
        <taxon>Alphaproteobacteria</taxon>
        <taxon>Hyphomicrobiales</taxon>
        <taxon>Phyllobacteriaceae</taxon>
        <taxon>Phyllobacterium</taxon>
    </lineage>
</organism>
<feature type="domain" description="GCVT N-terminal" evidence="3">
    <location>
        <begin position="613"/>
        <end position="883"/>
    </location>
</feature>
<dbReference type="InterPro" id="IPR036188">
    <property type="entry name" value="FAD/NAD-bd_sf"/>
</dbReference>
<dbReference type="PANTHER" id="PTHR43757">
    <property type="entry name" value="AMINOMETHYLTRANSFERASE"/>
    <property type="match status" value="1"/>
</dbReference>
<evidence type="ECO:0000259" key="3">
    <source>
        <dbReference type="Pfam" id="PF01571"/>
    </source>
</evidence>
<dbReference type="InterPro" id="IPR028896">
    <property type="entry name" value="GcvT/YgfZ/DmdA"/>
</dbReference>
<accession>A0A2S9JXG3</accession>
<dbReference type="InterPro" id="IPR027266">
    <property type="entry name" value="TrmE/GcvT-like"/>
</dbReference>
<dbReference type="Gene3D" id="1.10.10.1100">
    <property type="entry name" value="BFD-like [2Fe-2S]-binding domain"/>
    <property type="match status" value="1"/>
</dbReference>
<dbReference type="SUPFAM" id="SSF101790">
    <property type="entry name" value="Aminomethyltransferase beta-barrel domain"/>
    <property type="match status" value="1"/>
</dbReference>
<dbReference type="GO" id="GO:0008115">
    <property type="term" value="F:sarcosine oxidase activity"/>
    <property type="evidence" value="ECO:0007669"/>
    <property type="project" value="InterPro"/>
</dbReference>
<dbReference type="InterPro" id="IPR006277">
    <property type="entry name" value="Sarcosine_oxidase_asu"/>
</dbReference>
<reference evidence="7 8" key="1">
    <citation type="submission" date="2018-02" db="EMBL/GenBank/DDBJ databases">
        <title>The draft genome of Phyllobacterium myrsinacearum DSM5892.</title>
        <authorList>
            <person name="Li L."/>
            <person name="Liu L."/>
            <person name="Zhang X."/>
            <person name="Wang T."/>
        </authorList>
    </citation>
    <scope>NUCLEOTIDE SEQUENCE [LARGE SCALE GENOMIC DNA]</scope>
    <source>
        <strain evidence="7 8">DSM 5892</strain>
    </source>
</reference>
<dbReference type="Gene3D" id="3.10.20.440">
    <property type="entry name" value="2Fe-2S iron-sulphur cluster binding domain, sarcosine oxidase, alpha subunit, N-terminal domain"/>
    <property type="match status" value="1"/>
</dbReference>
<dbReference type="SUPFAM" id="SSF51905">
    <property type="entry name" value="FAD/NAD(P)-binding domain"/>
    <property type="match status" value="1"/>
</dbReference>
<dbReference type="Gene3D" id="3.50.50.60">
    <property type="entry name" value="FAD/NAD(P)-binding domain"/>
    <property type="match status" value="1"/>
</dbReference>
<dbReference type="PANTHER" id="PTHR43757:SF2">
    <property type="entry name" value="AMINOMETHYLTRANSFERASE, MITOCHONDRIAL"/>
    <property type="match status" value="1"/>
</dbReference>
<dbReference type="SUPFAM" id="SSF103025">
    <property type="entry name" value="Folate-binding domain"/>
    <property type="match status" value="1"/>
</dbReference>
<evidence type="ECO:0000259" key="6">
    <source>
        <dbReference type="Pfam" id="PF17806"/>
    </source>
</evidence>
<dbReference type="InterPro" id="IPR006222">
    <property type="entry name" value="GCVT_N"/>
</dbReference>
<dbReference type="InterPro" id="IPR041117">
    <property type="entry name" value="SoxA_A3"/>
</dbReference>
<dbReference type="PRINTS" id="PR00411">
    <property type="entry name" value="PNDRDTASEI"/>
</dbReference>
<proteinExistence type="inferred from homology"/>
<dbReference type="GO" id="GO:0046653">
    <property type="term" value="P:tetrahydrofolate metabolic process"/>
    <property type="evidence" value="ECO:0007669"/>
    <property type="project" value="InterPro"/>
</dbReference>
<dbReference type="InterPro" id="IPR041854">
    <property type="entry name" value="BFD-like_2Fe2S-bd_dom_sf"/>
</dbReference>
<dbReference type="Proteomes" id="UP000238563">
    <property type="component" value="Unassembled WGS sequence"/>
</dbReference>
<dbReference type="Pfam" id="PF01571">
    <property type="entry name" value="GCV_T"/>
    <property type="match status" value="1"/>
</dbReference>
<dbReference type="AlphaFoldDB" id="A0A2S9JXG3"/>
<dbReference type="Pfam" id="PF13510">
    <property type="entry name" value="Fer2_4"/>
    <property type="match status" value="1"/>
</dbReference>
<dbReference type="Pfam" id="PF08669">
    <property type="entry name" value="GCV_T_C"/>
    <property type="match status" value="1"/>
</dbReference>
<feature type="domain" description="Aminomethyltransferase C-terminal" evidence="5">
    <location>
        <begin position="904"/>
        <end position="988"/>
    </location>
</feature>
<dbReference type="InterPro" id="IPR013977">
    <property type="entry name" value="GcvT_C"/>
</dbReference>
<dbReference type="InterPro" id="IPR029043">
    <property type="entry name" value="GcvT/YgfZ_C"/>
</dbReference>
<sequence>MTASRLSKGGRIDRAKTVRFTFDGRAYSGHPGDTLASALLANGVTLFGRSFKYHRPRGVFAAGSDEPNALVTVLSGEVREPNVRATELEIHDGLVTESQNRFPSLEHDVMAINQLAGPILSAGFYYKTFMGPAIGPLRSTRVWMFFEKFIRRAAGLGKAGIAADPDHYERMNAFCDVLVVGTGPAGLLAAEAAAETGAQVIIAEERPVAGGALLASAELIDGRNAAVWAREKAAALAGLPNVRFLTRTSVWGYYDGNVLTALEHVSDFKPNRTKGQARQRHWVIRTGKTILATGAFERPIVFPGNDCPGVMLADAVRRYAIEYGVAAGNNVTLFTNNDSAYEAARAMAQAGVNIVAIVDVRADISGACIEIASAAGAELVLGHAVTGTHAGKTLSSITVQHFNAQTGHVSGAAREIKTDCLGVSGGWSPAIHLASQAGGKPEWDEDLQAFLPPEANQNWVTAGSAAGYMDTVSVFSDGATKGTSSKTKPKLPAVDAPMFDASPAPVFEIEPAAKSQKAFVDFQHDVTADDIRLAYREGFHSVEHLKRYTTLGMATDQGKTSNIPGLAIMADVRGISIPEAGTTRFRPPFTPVSFGAIAGERYGDLRPHRLTPMHDWHLANSARTYEAGLWHRPMIYGSHGETVEQAYVREARAVRQSVGIVDVSTLGKIDIQGPDAAAFLDRVYTNMFSTLPVGKARYGLMLREDGIVYDDGTTWRLSETQFLMTTTTANAGNVMQHLEFYLDCVWPDLRVHLTSVTDVWAGTAVSGPKARAVLEACVTGTGVDNATLPFMGIVHGFIGDVPVMICRLSFSGELAYEVYCGAGFGTQVWEALLEAGKPFDIMPYGLEALGTLRIEKGHVTGAEIDGRTTAHDLHLDWMLSKKKPYIGSGMKDRAGLNDENRLSLVGLISLDNQSINGGSHIVSDAAPREPADSFGHVTAACYSPALGKYIALALVKHGTSMIGNRAYATDLLRGKHGAVEIVSHHMFDPEGSRMHG</sequence>
<dbReference type="RefSeq" id="WP_105732275.1">
    <property type="nucleotide sequence ID" value="NZ_PVBT01000001.1"/>
</dbReference>
<dbReference type="Pfam" id="PF07992">
    <property type="entry name" value="Pyr_redox_2"/>
    <property type="match status" value="1"/>
</dbReference>
<comment type="similarity">
    <text evidence="1">Belongs to the GcvT family.</text>
</comment>
<dbReference type="Gene3D" id="3.30.1360.120">
    <property type="entry name" value="Probable tRNA modification gtpase trme, domain 1"/>
    <property type="match status" value="1"/>
</dbReference>